<dbReference type="CDD" id="cd07906">
    <property type="entry name" value="Adenylation_DNA_ligase_LigD_LigC"/>
    <property type="match status" value="1"/>
</dbReference>
<dbReference type="RefSeq" id="WP_213110101.1">
    <property type="nucleotide sequence ID" value="NZ_JAGYPJ010000001.1"/>
</dbReference>
<dbReference type="NCBIfam" id="TIGR02778">
    <property type="entry name" value="ligD_pol"/>
    <property type="match status" value="1"/>
</dbReference>
<dbReference type="GO" id="GO:0006310">
    <property type="term" value="P:DNA recombination"/>
    <property type="evidence" value="ECO:0007669"/>
    <property type="project" value="InterPro"/>
</dbReference>
<evidence type="ECO:0000313" key="5">
    <source>
        <dbReference type="EMBL" id="MBS4199417.1"/>
    </source>
</evidence>
<dbReference type="SUPFAM" id="SSF50249">
    <property type="entry name" value="Nucleic acid-binding proteins"/>
    <property type="match status" value="1"/>
</dbReference>
<dbReference type="EMBL" id="JAGYPJ010000001">
    <property type="protein sequence ID" value="MBS4199417.1"/>
    <property type="molecule type" value="Genomic_DNA"/>
</dbReference>
<dbReference type="Pfam" id="PF01068">
    <property type="entry name" value="DNA_ligase_A_M"/>
    <property type="match status" value="1"/>
</dbReference>
<dbReference type="Gene3D" id="3.30.470.30">
    <property type="entry name" value="DNA ligase/mRNA capping enzyme"/>
    <property type="match status" value="1"/>
</dbReference>
<evidence type="ECO:0000256" key="3">
    <source>
        <dbReference type="ARBA" id="ARBA00049990"/>
    </source>
</evidence>
<reference evidence="5 6" key="1">
    <citation type="submission" date="2021-05" db="EMBL/GenBank/DDBJ databases">
        <title>Novel Bacillus species.</title>
        <authorList>
            <person name="Liu G."/>
        </authorList>
    </citation>
    <scope>NUCLEOTIDE SEQUENCE [LARGE SCALE GENOMIC DNA]</scope>
    <source>
        <strain evidence="5 6">FJAT-49732</strain>
    </source>
</reference>
<dbReference type="PANTHER" id="PTHR42705:SF2">
    <property type="entry name" value="BIFUNCTIONAL NON-HOMOLOGOUS END JOINING PROTEIN LIGD"/>
    <property type="match status" value="1"/>
</dbReference>
<dbReference type="GO" id="GO:0003910">
    <property type="term" value="F:DNA ligase (ATP) activity"/>
    <property type="evidence" value="ECO:0007669"/>
    <property type="project" value="UniProtKB-EC"/>
</dbReference>
<dbReference type="PROSITE" id="PS00333">
    <property type="entry name" value="DNA_LIGASE_A2"/>
    <property type="match status" value="1"/>
</dbReference>
<gene>
    <name evidence="5" type="ORF">KHA93_07100</name>
</gene>
<protein>
    <submittedName>
        <fullName evidence="5">DNA ligase D</fullName>
        <ecNumber evidence="5">6.5.1.1</ecNumber>
    </submittedName>
</protein>
<comment type="similarity">
    <text evidence="3">In the N-terminal section; belongs to the LigD polymerase family.</text>
</comment>
<dbReference type="GO" id="GO:0005524">
    <property type="term" value="F:ATP binding"/>
    <property type="evidence" value="ECO:0007669"/>
    <property type="project" value="InterPro"/>
</dbReference>
<accession>A0A942TNX1</accession>
<dbReference type="PANTHER" id="PTHR42705">
    <property type="entry name" value="BIFUNCTIONAL NON-HOMOLOGOUS END JOINING PROTEIN LIGD"/>
    <property type="match status" value="1"/>
</dbReference>
<dbReference type="InterPro" id="IPR012310">
    <property type="entry name" value="DNA_ligase_ATP-dep_cent"/>
</dbReference>
<comment type="catalytic activity">
    <reaction evidence="1">
        <text>ATP + (deoxyribonucleotide)n-3'-hydroxyl + 5'-phospho-(deoxyribonucleotide)m = (deoxyribonucleotide)n+m + AMP + diphosphate.</text>
        <dbReference type="EC" id="6.5.1.1"/>
    </reaction>
</comment>
<dbReference type="EC" id="6.5.1.1" evidence="5"/>
<dbReference type="InterPro" id="IPR012340">
    <property type="entry name" value="NA-bd_OB-fold"/>
</dbReference>
<organism evidence="5 6">
    <name type="scientific">Lederbergia citrisecunda</name>
    <dbReference type="NCBI Taxonomy" id="2833583"/>
    <lineage>
        <taxon>Bacteria</taxon>
        <taxon>Bacillati</taxon>
        <taxon>Bacillota</taxon>
        <taxon>Bacilli</taxon>
        <taxon>Bacillales</taxon>
        <taxon>Bacillaceae</taxon>
        <taxon>Lederbergia</taxon>
    </lineage>
</organism>
<proteinExistence type="inferred from homology"/>
<dbReference type="NCBIfam" id="NF007211">
    <property type="entry name" value="PRK09633.1"/>
    <property type="match status" value="1"/>
</dbReference>
<comment type="similarity">
    <text evidence="2">In the C-terminal section; belongs to the ATP-dependent DNA ligase family.</text>
</comment>
<dbReference type="SUPFAM" id="SSF56091">
    <property type="entry name" value="DNA ligase/mRNA capping enzyme, catalytic domain"/>
    <property type="match status" value="1"/>
</dbReference>
<evidence type="ECO:0000259" key="4">
    <source>
        <dbReference type="PROSITE" id="PS50160"/>
    </source>
</evidence>
<evidence type="ECO:0000256" key="1">
    <source>
        <dbReference type="ARBA" id="ARBA00034003"/>
    </source>
</evidence>
<dbReference type="Proteomes" id="UP000682713">
    <property type="component" value="Unassembled WGS sequence"/>
</dbReference>
<evidence type="ECO:0000256" key="2">
    <source>
        <dbReference type="ARBA" id="ARBA00049981"/>
    </source>
</evidence>
<dbReference type="InterPro" id="IPR014143">
    <property type="entry name" value="NHEJ_ligase_prk"/>
</dbReference>
<dbReference type="Pfam" id="PF21686">
    <property type="entry name" value="LigD_Prim-Pol"/>
    <property type="match status" value="1"/>
</dbReference>
<dbReference type="InterPro" id="IPR016059">
    <property type="entry name" value="DNA_ligase_ATP-dep_CS"/>
</dbReference>
<evidence type="ECO:0000313" key="6">
    <source>
        <dbReference type="Proteomes" id="UP000682713"/>
    </source>
</evidence>
<dbReference type="GO" id="GO:0006281">
    <property type="term" value="P:DNA repair"/>
    <property type="evidence" value="ECO:0007669"/>
    <property type="project" value="InterPro"/>
</dbReference>
<dbReference type="InterPro" id="IPR014145">
    <property type="entry name" value="LigD_pol_dom"/>
</dbReference>
<keyword evidence="5" id="KW-0436">Ligase</keyword>
<dbReference type="NCBIfam" id="TIGR02776">
    <property type="entry name" value="NHEJ_ligase_prk"/>
    <property type="match status" value="1"/>
</dbReference>
<dbReference type="InterPro" id="IPR052171">
    <property type="entry name" value="NHEJ_LigD"/>
</dbReference>
<name>A0A942TNX1_9BACI</name>
<dbReference type="PROSITE" id="PS00697">
    <property type="entry name" value="DNA_LIGASE_A1"/>
    <property type="match status" value="1"/>
</dbReference>
<feature type="domain" description="ATP-dependent DNA ligase family profile" evidence="4">
    <location>
        <begin position="115"/>
        <end position="279"/>
    </location>
</feature>
<keyword evidence="6" id="KW-1185">Reference proteome</keyword>
<dbReference type="Gene3D" id="2.40.50.140">
    <property type="entry name" value="Nucleic acid-binding proteins"/>
    <property type="match status" value="1"/>
</dbReference>
<dbReference type="AlphaFoldDB" id="A0A942TNX1"/>
<dbReference type="Gene3D" id="3.90.920.10">
    <property type="entry name" value="DNA primase, PRIM domain"/>
    <property type="match status" value="1"/>
</dbReference>
<sequence length="613" mass="71316">MKPMLPTLSFLPPKHGDWLYEIKYDGFRGMLEWTKDNSFLWSRNGNDLLPQFPELKRFLNDKQDEVSDILPLILDGEITLLENEHKANFGQLQIRGRMKTKQKIEEASLIRPAKYLVFDLLSKNGVTTKNIPYTKRKEMLLSICKQFGFSLNPAVGVESTIQYIPPIQHYQSIYETMKSSMSEGIVAKKANSLWEAGKRTTSWIKIKNWKTVSCFLTAYDQSNGFFYVGVYKDHDIFSLGNFINGIDAETKSALRNTIIGNSQNKKGDIFYIHPSICIDLYYIEWNGEQQLREPYFNVIRFDLHPSDCTYEQFLITDAAFPKEITITHPEKILWQQDSVTKLDFLRYLRKCSPMMLPFLKNRPLTLIRSPHGEFGESFYQKNRPESAPEYVDSYFHESNEMIVCNDLNTLMWLGNQLAIEFHIPFRTFNSQYVSEIVFDLDPPSREEFHLAIKASLILKKVLDSFSLTSFVKLSGNKGMQVYIPLPNDTFTWEETRMFTEFVAQFMITYDPTSFTIERLKKNRNGKLYFDYIQHAEGKTIVAPYSVRNHSKGLIAAPIFWHEINDHLNPANFTIKNVTERMNKLGDPFSAFFSSKENQPFSETLQMIKEGRLL</sequence>
<comment type="caution">
    <text evidence="5">The sequence shown here is derived from an EMBL/GenBank/DDBJ whole genome shotgun (WGS) entry which is preliminary data.</text>
</comment>
<dbReference type="PROSITE" id="PS50160">
    <property type="entry name" value="DNA_LIGASE_A3"/>
    <property type="match status" value="1"/>
</dbReference>